<dbReference type="EMBL" id="SIDB01000012">
    <property type="protein sequence ID" value="KAI3424791.1"/>
    <property type="molecule type" value="Genomic_DNA"/>
</dbReference>
<comment type="caution">
    <text evidence="1">The sequence shown here is derived from an EMBL/GenBank/DDBJ whole genome shotgun (WGS) entry which is preliminary data.</text>
</comment>
<accession>A0A9D4YSU6</accession>
<reference evidence="1" key="1">
    <citation type="journal article" date="2019" name="Plant J.">
        <title>Chlorella vulgaris genome assembly and annotation reveals the molecular basis for metabolic acclimation to high light conditions.</title>
        <authorList>
            <person name="Cecchin M."/>
            <person name="Marcolungo L."/>
            <person name="Rossato M."/>
            <person name="Girolomoni L."/>
            <person name="Cosentino E."/>
            <person name="Cuine S."/>
            <person name="Li-Beisson Y."/>
            <person name="Delledonne M."/>
            <person name="Ballottari M."/>
        </authorList>
    </citation>
    <scope>NUCLEOTIDE SEQUENCE</scope>
    <source>
        <strain evidence="1">211/11P</strain>
    </source>
</reference>
<gene>
    <name evidence="1" type="ORF">D9Q98_008178</name>
</gene>
<reference evidence="1" key="2">
    <citation type="submission" date="2020-11" db="EMBL/GenBank/DDBJ databases">
        <authorList>
            <person name="Cecchin M."/>
            <person name="Marcolungo L."/>
            <person name="Rossato M."/>
            <person name="Girolomoni L."/>
            <person name="Cosentino E."/>
            <person name="Cuine S."/>
            <person name="Li-Beisson Y."/>
            <person name="Delledonne M."/>
            <person name="Ballottari M."/>
        </authorList>
    </citation>
    <scope>NUCLEOTIDE SEQUENCE</scope>
    <source>
        <strain evidence="1">211/11P</strain>
        <tissue evidence="1">Whole cell</tissue>
    </source>
</reference>
<proteinExistence type="predicted"/>
<organism evidence="1 2">
    <name type="scientific">Chlorella vulgaris</name>
    <name type="common">Green alga</name>
    <dbReference type="NCBI Taxonomy" id="3077"/>
    <lineage>
        <taxon>Eukaryota</taxon>
        <taxon>Viridiplantae</taxon>
        <taxon>Chlorophyta</taxon>
        <taxon>core chlorophytes</taxon>
        <taxon>Trebouxiophyceae</taxon>
        <taxon>Chlorellales</taxon>
        <taxon>Chlorellaceae</taxon>
        <taxon>Chlorella clade</taxon>
        <taxon>Chlorella</taxon>
    </lineage>
</organism>
<keyword evidence="2" id="KW-1185">Reference proteome</keyword>
<name>A0A9D4YSU6_CHLVU</name>
<dbReference type="Proteomes" id="UP001055712">
    <property type="component" value="Unassembled WGS sequence"/>
</dbReference>
<dbReference type="AlphaFoldDB" id="A0A9D4YSU6"/>
<protein>
    <submittedName>
        <fullName evidence="1">Uncharacterized protein</fullName>
    </submittedName>
</protein>
<evidence type="ECO:0000313" key="2">
    <source>
        <dbReference type="Proteomes" id="UP001055712"/>
    </source>
</evidence>
<sequence>MYGTSTPRLHPSRNTPPLALPALPRIAAISGSAKPAFVWRLASELPGSLRALDAPKGLAVIRGCAQQ</sequence>
<evidence type="ECO:0000313" key="1">
    <source>
        <dbReference type="EMBL" id="KAI3424791.1"/>
    </source>
</evidence>